<feature type="binding site" evidence="8">
    <location>
        <position position="228"/>
    </location>
    <ligand>
        <name>Zn(2+)</name>
        <dbReference type="ChEBI" id="CHEBI:29105"/>
        <label>1</label>
    </ligand>
</feature>
<comment type="caution">
    <text evidence="9">The sequence shown here is derived from an EMBL/GenBank/DDBJ whole genome shotgun (WGS) entry which is preliminary data.</text>
</comment>
<evidence type="ECO:0000256" key="5">
    <source>
        <dbReference type="ARBA" id="ARBA00022801"/>
    </source>
</evidence>
<dbReference type="Proteomes" id="UP000004191">
    <property type="component" value="Unassembled WGS sequence"/>
</dbReference>
<keyword evidence="3" id="KW-0645">Protease</keyword>
<keyword evidence="2" id="KW-0031">Aminopeptidase</keyword>
<dbReference type="GO" id="GO:0004177">
    <property type="term" value="F:aminopeptidase activity"/>
    <property type="evidence" value="ECO:0007669"/>
    <property type="project" value="UniProtKB-UniRule"/>
</dbReference>
<proteinExistence type="inferred from homology"/>
<comment type="similarity">
    <text evidence="1 6">Belongs to the peptidase M42 family.</text>
</comment>
<evidence type="ECO:0000256" key="8">
    <source>
        <dbReference type="PIRSR" id="PIRSR001123-2"/>
    </source>
</evidence>
<evidence type="ECO:0000256" key="2">
    <source>
        <dbReference type="ARBA" id="ARBA00022438"/>
    </source>
</evidence>
<dbReference type="PIRSF" id="PIRSF001123">
    <property type="entry name" value="PepA_GA"/>
    <property type="match status" value="1"/>
</dbReference>
<name>H3NPN5_9FIRM</name>
<feature type="binding site" evidence="8">
    <location>
        <position position="175"/>
    </location>
    <ligand>
        <name>Zn(2+)</name>
        <dbReference type="ChEBI" id="CHEBI:29105"/>
        <label>1</label>
    </ligand>
</feature>
<evidence type="ECO:0000256" key="3">
    <source>
        <dbReference type="ARBA" id="ARBA00022670"/>
    </source>
</evidence>
<dbReference type="InterPro" id="IPR023367">
    <property type="entry name" value="Peptidase_M42_dom2"/>
</dbReference>
<dbReference type="EMBL" id="AGEI01000024">
    <property type="protein sequence ID" value="EHR33263.1"/>
    <property type="molecule type" value="Genomic_DNA"/>
</dbReference>
<evidence type="ECO:0000256" key="6">
    <source>
        <dbReference type="PIRNR" id="PIRNR001123"/>
    </source>
</evidence>
<accession>H3NPN5</accession>
<dbReference type="Gene3D" id="2.40.30.40">
    <property type="entry name" value="Peptidase M42, domain 2"/>
    <property type="match status" value="1"/>
</dbReference>
<keyword evidence="5" id="KW-0378">Hydrolase</keyword>
<feature type="binding site" evidence="8">
    <location>
        <position position="313"/>
    </location>
    <ligand>
        <name>Zn(2+)</name>
        <dbReference type="ChEBI" id="CHEBI:29105"/>
        <label>2</label>
    </ligand>
</feature>
<evidence type="ECO:0000256" key="7">
    <source>
        <dbReference type="PIRSR" id="PIRSR001123-1"/>
    </source>
</evidence>
<comment type="cofactor">
    <cofactor evidence="8">
        <name>a divalent metal cation</name>
        <dbReference type="ChEBI" id="CHEBI:60240"/>
    </cofactor>
    <text evidence="8">Binds 2 divalent metal cations per subunit.</text>
</comment>
<keyword evidence="10" id="KW-1185">Reference proteome</keyword>
<evidence type="ECO:0000313" key="9">
    <source>
        <dbReference type="EMBL" id="EHR33263.1"/>
    </source>
</evidence>
<dbReference type="SUPFAM" id="SSF53187">
    <property type="entry name" value="Zn-dependent exopeptidases"/>
    <property type="match status" value="1"/>
</dbReference>
<feature type="binding site" evidence="8">
    <location>
        <position position="206"/>
    </location>
    <ligand>
        <name>Zn(2+)</name>
        <dbReference type="ChEBI" id="CHEBI:29105"/>
        <label>2</label>
    </ligand>
</feature>
<evidence type="ECO:0008006" key="11">
    <source>
        <dbReference type="Google" id="ProtNLM"/>
    </source>
</evidence>
<dbReference type="PANTHER" id="PTHR32481:SF0">
    <property type="entry name" value="AMINOPEPTIDASE YPDE-RELATED"/>
    <property type="match status" value="1"/>
</dbReference>
<gene>
    <name evidence="9" type="ORF">HMPREF9709_01307</name>
</gene>
<dbReference type="GO" id="GO:0046872">
    <property type="term" value="F:metal ion binding"/>
    <property type="evidence" value="ECO:0007669"/>
    <property type="project" value="UniProtKB-UniRule"/>
</dbReference>
<protein>
    <recommendedName>
        <fullName evidence="11">M42 glutamyl aminopeptidase</fullName>
    </recommendedName>
</protein>
<dbReference type="OrthoDB" id="9772053at2"/>
<feature type="active site" description="Proton acceptor" evidence="7">
    <location>
        <position position="205"/>
    </location>
</feature>
<dbReference type="eggNOG" id="COG1363">
    <property type="taxonomic scope" value="Bacteria"/>
</dbReference>
<dbReference type="Gene3D" id="3.40.630.10">
    <property type="entry name" value="Zn peptidases"/>
    <property type="match status" value="1"/>
</dbReference>
<feature type="binding site" evidence="8">
    <location>
        <position position="61"/>
    </location>
    <ligand>
        <name>Zn(2+)</name>
        <dbReference type="ChEBI" id="CHEBI:29105"/>
        <label>1</label>
    </ligand>
</feature>
<feature type="binding site" evidence="8">
    <location>
        <position position="175"/>
    </location>
    <ligand>
        <name>Zn(2+)</name>
        <dbReference type="ChEBI" id="CHEBI:29105"/>
        <label>2</label>
    </ligand>
</feature>
<organism evidence="9 10">
    <name type="scientific">Helcococcus kunzii ATCC 51366</name>
    <dbReference type="NCBI Taxonomy" id="883114"/>
    <lineage>
        <taxon>Bacteria</taxon>
        <taxon>Bacillati</taxon>
        <taxon>Bacillota</taxon>
        <taxon>Tissierellia</taxon>
        <taxon>Tissierellales</taxon>
        <taxon>Peptoniphilaceae</taxon>
        <taxon>Helcococcus</taxon>
    </lineage>
</organism>
<reference evidence="9 10" key="1">
    <citation type="submission" date="2012-01" db="EMBL/GenBank/DDBJ databases">
        <title>The Genome Sequence of Helcococcus kunzii ATCC 51366.</title>
        <authorList>
            <consortium name="The Broad Institute Genome Sequencing Platform"/>
            <person name="Earl A."/>
            <person name="Ward D."/>
            <person name="Feldgarden M."/>
            <person name="Gevers D."/>
            <person name="Huys G."/>
            <person name="Young S.K."/>
            <person name="Zeng Q."/>
            <person name="Gargeya S."/>
            <person name="Fitzgerald M."/>
            <person name="Haas B."/>
            <person name="Abouelleil A."/>
            <person name="Alvarado L."/>
            <person name="Arachchi H.M."/>
            <person name="Berlin A."/>
            <person name="Chapman S.B."/>
            <person name="Gearin G."/>
            <person name="Goldberg J."/>
            <person name="Griggs A."/>
            <person name="Gujja S."/>
            <person name="Hansen M."/>
            <person name="Heiman D."/>
            <person name="Howarth C."/>
            <person name="Larimer J."/>
            <person name="Lui A."/>
            <person name="MacDonald P.J.P."/>
            <person name="McCowen C."/>
            <person name="Montmayeur A."/>
            <person name="Murphy C."/>
            <person name="Neiman D."/>
            <person name="Pearson M."/>
            <person name="Priest M."/>
            <person name="Roberts A."/>
            <person name="Saif S."/>
            <person name="Shea T."/>
            <person name="Sisk P."/>
            <person name="Stolte C."/>
            <person name="Sykes S."/>
            <person name="Wortman J."/>
            <person name="Nusbaum C."/>
            <person name="Birren B."/>
        </authorList>
    </citation>
    <scope>NUCLEOTIDE SEQUENCE [LARGE SCALE GENOMIC DNA]</scope>
    <source>
        <strain evidence="9 10">ATCC 51366</strain>
    </source>
</reference>
<dbReference type="PANTHER" id="PTHR32481">
    <property type="entry name" value="AMINOPEPTIDASE"/>
    <property type="match status" value="1"/>
</dbReference>
<dbReference type="GO" id="GO:0006508">
    <property type="term" value="P:proteolysis"/>
    <property type="evidence" value="ECO:0007669"/>
    <property type="project" value="UniProtKB-KW"/>
</dbReference>
<keyword evidence="4 8" id="KW-0479">Metal-binding</keyword>
<dbReference type="STRING" id="883114.HMPREF9709_01307"/>
<dbReference type="InterPro" id="IPR051464">
    <property type="entry name" value="Peptidase_M42_aminopept"/>
</dbReference>
<dbReference type="HOGENOM" id="CLU_047249_1_0_9"/>
<sequence length="349" mass="39224">MDLDLLNRLSSINGVSSFEKSVSDLIEKEVSNYFYDGIGSIIAYDDKKKDENAIKLMFATHMDEVGFIVESIEDNFLKLRMLGSLWPHLVVGQLYTLTTRDNKQYLGVISSPSSHNMIDPKEREKTIPKDKMYLDLGMDAEEIKRANIQIGDMVTPVSQFSELGFGKTLLNKAFDDRVSCFVGLETLKKDIKSDCELYWAFTVQEEPGLRGARTSTHMIEPDIGIAIDTIVAGDTPFDENIVKLGGGVVLSFIDSNSIAHRGLMRWIEDLCENNGIKYQYAVFNRGGTDSGNIHKTLKGVVNLSLSIPIRYMHTNHSIVHKSDIEECIKLVELIIKNTNRESFNKIVEG</sequence>
<evidence type="ECO:0000256" key="1">
    <source>
        <dbReference type="ARBA" id="ARBA00006272"/>
    </source>
</evidence>
<evidence type="ECO:0000256" key="4">
    <source>
        <dbReference type="ARBA" id="ARBA00022723"/>
    </source>
</evidence>
<dbReference type="GeneID" id="96999274"/>
<dbReference type="Pfam" id="PF05343">
    <property type="entry name" value="Peptidase_M42"/>
    <property type="match status" value="1"/>
</dbReference>
<dbReference type="RefSeq" id="WP_005398822.1">
    <property type="nucleotide sequence ID" value="NZ_JH601088.1"/>
</dbReference>
<evidence type="ECO:0000313" key="10">
    <source>
        <dbReference type="Proteomes" id="UP000004191"/>
    </source>
</evidence>
<dbReference type="AlphaFoldDB" id="H3NPN5"/>
<dbReference type="SUPFAM" id="SSF101821">
    <property type="entry name" value="Aminopeptidase/glucanase lid domain"/>
    <property type="match status" value="1"/>
</dbReference>
<dbReference type="InterPro" id="IPR008007">
    <property type="entry name" value="Peptidase_M42"/>
</dbReference>